<dbReference type="EMBL" id="CAEZYW010000118">
    <property type="protein sequence ID" value="CAB4742808.1"/>
    <property type="molecule type" value="Genomic_DNA"/>
</dbReference>
<sequence>MRTFLNFLGIFQMIVRAITVVDALMPTVAFATSHEDLPNPTTTTFLPRTSFTSWKSTVCMILPPAARKASWPANVGTAGSLKMPLQTTRKSKVRDVAAPPDIVSTVQLPACSSSDA</sequence>
<dbReference type="AlphaFoldDB" id="A0A6J6T6Z8"/>
<protein>
    <submittedName>
        <fullName evidence="1">Unannotated protein</fullName>
    </submittedName>
</protein>
<accession>A0A6J6T6Z8</accession>
<reference evidence="1" key="1">
    <citation type="submission" date="2020-05" db="EMBL/GenBank/DDBJ databases">
        <authorList>
            <person name="Chiriac C."/>
            <person name="Salcher M."/>
            <person name="Ghai R."/>
            <person name="Kavagutti S V."/>
        </authorList>
    </citation>
    <scope>NUCLEOTIDE SEQUENCE</scope>
</reference>
<gene>
    <name evidence="1" type="ORF">UFOPK2786_00869</name>
</gene>
<proteinExistence type="predicted"/>
<evidence type="ECO:0000313" key="1">
    <source>
        <dbReference type="EMBL" id="CAB4742808.1"/>
    </source>
</evidence>
<name>A0A6J6T6Z8_9ZZZZ</name>
<organism evidence="1">
    <name type="scientific">freshwater metagenome</name>
    <dbReference type="NCBI Taxonomy" id="449393"/>
    <lineage>
        <taxon>unclassified sequences</taxon>
        <taxon>metagenomes</taxon>
        <taxon>ecological metagenomes</taxon>
    </lineage>
</organism>